<feature type="transmembrane region" description="Helical" evidence="6">
    <location>
        <begin position="303"/>
        <end position="320"/>
    </location>
</feature>
<evidence type="ECO:0000313" key="8">
    <source>
        <dbReference type="Proteomes" id="UP000034616"/>
    </source>
</evidence>
<sequence>MLPRSSEIPPHVITISTWTILRVIFILIGLGILWFLRDVLVILVVALLLAALIDPFADWFAKYRVPRSIAVLMVYIILLGLAALVLVLIIPPLVMEVEQFIVNFSSMYETFLKSVGHFQAVSIERGFGQNIQTSLQALQEGVGRSLLQLFSTITGFFGGLATFLIVLVLAFYMVVEESAARRFFKNLAPEEYQPFLAGLFTKMQQRIGAWLRGQLVLGLVVGTATYIGLLILGVPYALVLGLIAGLLEVIPYAGPMFSAVPILLIAFSTSSFQGFMALGLIIFIQQVENNLLVPKIMQKATGLNPIVSITALLIGIRFGGFVGALLAIPVAAMIAVISEELFVAHPVFFESRLSQRK</sequence>
<comment type="caution">
    <text evidence="7">The sequence shown here is derived from an EMBL/GenBank/DDBJ whole genome shotgun (WGS) entry which is preliminary data.</text>
</comment>
<name>A0A0G0UJG3_9BACT</name>
<feature type="transmembrane region" description="Helical" evidence="6">
    <location>
        <begin position="69"/>
        <end position="90"/>
    </location>
</feature>
<feature type="transmembrane region" description="Helical" evidence="6">
    <location>
        <begin position="39"/>
        <end position="57"/>
    </location>
</feature>
<evidence type="ECO:0000256" key="2">
    <source>
        <dbReference type="ARBA" id="ARBA00009773"/>
    </source>
</evidence>
<comment type="similarity">
    <text evidence="2">Belongs to the autoinducer-2 exporter (AI-2E) (TC 2.A.86) family.</text>
</comment>
<dbReference type="Pfam" id="PF01594">
    <property type="entry name" value="AI-2E_transport"/>
    <property type="match status" value="1"/>
</dbReference>
<dbReference type="PANTHER" id="PTHR21716">
    <property type="entry name" value="TRANSMEMBRANE PROTEIN"/>
    <property type="match status" value="1"/>
</dbReference>
<keyword evidence="4 6" id="KW-1133">Transmembrane helix</keyword>
<evidence type="ECO:0000256" key="4">
    <source>
        <dbReference type="ARBA" id="ARBA00022989"/>
    </source>
</evidence>
<dbReference type="AlphaFoldDB" id="A0A0G0UJG3"/>
<accession>A0A0G0UJG3</accession>
<reference evidence="7 8" key="1">
    <citation type="journal article" date="2015" name="Nature">
        <title>rRNA introns, odd ribosomes, and small enigmatic genomes across a large radiation of phyla.</title>
        <authorList>
            <person name="Brown C.T."/>
            <person name="Hug L.A."/>
            <person name="Thomas B.C."/>
            <person name="Sharon I."/>
            <person name="Castelle C.J."/>
            <person name="Singh A."/>
            <person name="Wilkins M.J."/>
            <person name="Williams K.H."/>
            <person name="Banfield J.F."/>
        </authorList>
    </citation>
    <scope>NUCLEOTIDE SEQUENCE [LARGE SCALE GENOMIC DNA]</scope>
</reference>
<gene>
    <name evidence="7" type="ORF">UU35_C0002G0132</name>
</gene>
<dbReference type="EMBL" id="LCAH01000002">
    <property type="protein sequence ID" value="KKR87631.1"/>
    <property type="molecule type" value="Genomic_DNA"/>
</dbReference>
<evidence type="ECO:0000256" key="3">
    <source>
        <dbReference type="ARBA" id="ARBA00022692"/>
    </source>
</evidence>
<dbReference type="Proteomes" id="UP000034616">
    <property type="component" value="Unassembled WGS sequence"/>
</dbReference>
<dbReference type="InterPro" id="IPR002549">
    <property type="entry name" value="AI-2E-like"/>
</dbReference>
<dbReference type="PANTHER" id="PTHR21716:SF62">
    <property type="entry name" value="TRANSPORT PROTEIN YDBI-RELATED"/>
    <property type="match status" value="1"/>
</dbReference>
<keyword evidence="5 6" id="KW-0472">Membrane</keyword>
<evidence type="ECO:0008006" key="9">
    <source>
        <dbReference type="Google" id="ProtNLM"/>
    </source>
</evidence>
<protein>
    <recommendedName>
        <fullName evidence="9">AI-2E family transporter</fullName>
    </recommendedName>
</protein>
<keyword evidence="3 6" id="KW-0812">Transmembrane</keyword>
<feature type="transmembrane region" description="Helical" evidence="6">
    <location>
        <begin position="215"/>
        <end position="247"/>
    </location>
</feature>
<feature type="transmembrane region" description="Helical" evidence="6">
    <location>
        <begin position="153"/>
        <end position="175"/>
    </location>
</feature>
<evidence type="ECO:0000256" key="6">
    <source>
        <dbReference type="SAM" id="Phobius"/>
    </source>
</evidence>
<organism evidence="7 8">
    <name type="scientific">Candidatus Uhrbacteria bacterium GW2011_GWC2_41_11</name>
    <dbReference type="NCBI Taxonomy" id="1618985"/>
    <lineage>
        <taxon>Bacteria</taxon>
        <taxon>Candidatus Uhriibacteriota</taxon>
    </lineage>
</organism>
<evidence type="ECO:0000256" key="1">
    <source>
        <dbReference type="ARBA" id="ARBA00004141"/>
    </source>
</evidence>
<dbReference type="GO" id="GO:0055085">
    <property type="term" value="P:transmembrane transport"/>
    <property type="evidence" value="ECO:0007669"/>
    <property type="project" value="TreeGrafter"/>
</dbReference>
<proteinExistence type="inferred from homology"/>
<evidence type="ECO:0000256" key="5">
    <source>
        <dbReference type="ARBA" id="ARBA00023136"/>
    </source>
</evidence>
<feature type="transmembrane region" description="Helical" evidence="6">
    <location>
        <begin position="12"/>
        <end position="33"/>
    </location>
</feature>
<dbReference type="GO" id="GO:0016020">
    <property type="term" value="C:membrane"/>
    <property type="evidence" value="ECO:0007669"/>
    <property type="project" value="UniProtKB-SubCell"/>
</dbReference>
<feature type="transmembrane region" description="Helical" evidence="6">
    <location>
        <begin position="259"/>
        <end position="283"/>
    </location>
</feature>
<comment type="subcellular location">
    <subcellularLocation>
        <location evidence="1">Membrane</location>
        <topology evidence="1">Multi-pass membrane protein</topology>
    </subcellularLocation>
</comment>
<evidence type="ECO:0000313" key="7">
    <source>
        <dbReference type="EMBL" id="KKR87631.1"/>
    </source>
</evidence>